<name>A0ABZ1USK6_9BURK</name>
<gene>
    <name evidence="4" type="ORF">E7V67_011600</name>
</gene>
<keyword evidence="1" id="KW-0175">Coiled coil</keyword>
<dbReference type="Pfam" id="PF06791">
    <property type="entry name" value="TMP_2"/>
    <property type="match status" value="1"/>
</dbReference>
<dbReference type="InterPro" id="IPR025282">
    <property type="entry name" value="DUF4214"/>
</dbReference>
<dbReference type="EMBL" id="CP136508">
    <property type="protein sequence ID" value="WUR15714.1"/>
    <property type="molecule type" value="Genomic_DNA"/>
</dbReference>
<feature type="domain" description="Bacteriophage tail tape measure N-terminal" evidence="2">
    <location>
        <begin position="133"/>
        <end position="335"/>
    </location>
</feature>
<evidence type="ECO:0000259" key="3">
    <source>
        <dbReference type="Pfam" id="PF13946"/>
    </source>
</evidence>
<evidence type="ECO:0000313" key="4">
    <source>
        <dbReference type="EMBL" id="WUR15714.1"/>
    </source>
</evidence>
<feature type="coiled-coil region" evidence="1">
    <location>
        <begin position="1380"/>
        <end position="1418"/>
    </location>
</feature>
<protein>
    <submittedName>
        <fullName evidence="4">Phage tail length tape measure family protein</fullName>
    </submittedName>
</protein>
<evidence type="ECO:0000313" key="5">
    <source>
        <dbReference type="Proteomes" id="UP000321323"/>
    </source>
</evidence>
<organism evidence="4 5">
    <name type="scientific">[Empedobacter] haloabium</name>
    <dbReference type="NCBI Taxonomy" id="592317"/>
    <lineage>
        <taxon>Bacteria</taxon>
        <taxon>Pseudomonadati</taxon>
        <taxon>Pseudomonadota</taxon>
        <taxon>Betaproteobacteria</taxon>
        <taxon>Burkholderiales</taxon>
        <taxon>Oxalobacteraceae</taxon>
        <taxon>Telluria group</taxon>
        <taxon>Telluria group incertae sedis</taxon>
    </lineage>
</organism>
<keyword evidence="5" id="KW-1185">Reference proteome</keyword>
<dbReference type="Pfam" id="PF13946">
    <property type="entry name" value="DUF4214"/>
    <property type="match status" value="1"/>
</dbReference>
<dbReference type="Proteomes" id="UP000321323">
    <property type="component" value="Chromosome"/>
</dbReference>
<reference evidence="4 5" key="1">
    <citation type="journal article" date="2019" name="Int. J. Syst. Evol. Microbiol.">
        <title>The Draft Whole-Genome Sequence of the Antibiotic Producer Empedobacter haloabium ATCC 31962 Provides Indications for Its Taxonomic Reclassification.</title>
        <authorList>
            <person name="Miess H."/>
            <person name="Arlt P."/>
            <person name="Apel A.K."/>
            <person name="Weber T."/>
            <person name="Nieselt K."/>
            <person name="Hanssen F."/>
            <person name="Czemmel S."/>
            <person name="Nahnsen S."/>
            <person name="Gross H."/>
        </authorList>
    </citation>
    <scope>NUCLEOTIDE SEQUENCE [LARGE SCALE GENOMIC DNA]</scope>
    <source>
        <strain evidence="4 5">ATCC 31962</strain>
    </source>
</reference>
<evidence type="ECO:0000256" key="1">
    <source>
        <dbReference type="SAM" id="Coils"/>
    </source>
</evidence>
<evidence type="ECO:0000259" key="2">
    <source>
        <dbReference type="Pfam" id="PF06791"/>
    </source>
</evidence>
<accession>A0ABZ1USK6</accession>
<proteinExistence type="predicted"/>
<dbReference type="InterPro" id="IPR009628">
    <property type="entry name" value="Phage_tape_measure_N"/>
</dbReference>
<feature type="coiled-coil region" evidence="1">
    <location>
        <begin position="619"/>
        <end position="646"/>
    </location>
</feature>
<feature type="domain" description="DUF4214" evidence="3">
    <location>
        <begin position="1495"/>
        <end position="1546"/>
    </location>
</feature>
<sequence length="1638" mass="170093">MTNNVGAANIELSVDSTGVETGLARAETAVTRTGRTIQNFGGTGAAAMDGVGAGANRSAARVDAATRSLIGSIQRTTATMEAGSRTSREYYEALANQRGVNRDALRPYLDQLDAVAARQRAATAAVDAANPALARVGVSAAQTAAALRGVPAQFTDIVTSLQGGQAPLTVFLQQGGQLRDMFGGAGAAARALGGYIAGLVNPFTLAAAGAAALAVAYNQGSKEADGYDRALAKTGNAAGTTSGQIADMARNIGAVVGTQGKAAEALTAMAASGQVAGDNLERFSRVAIEMERNVGRSVEDTVTDLAALGKAPLEASKKLSEQYHYLTAATYDQIRALLEQGRAEEAAATAQQAYIDAFDERSKKLEGRLGVIERSWRAVKDAAASTWDTILGVGREETVGQKLERASNVLMNKQSGLAERVAQGKGDDRISQQLRQDIAAAQAYKKELESQADAANRLVSIETGRQALDKAAIDWKEQGLKLLTKEQKLEQEIAETRRKGLAAGVSDKEIEDRVAAIRKSASGAVSGKSNDGIDAQIEAIKRRAAVEESVAKRSRDLLESNRAAGLVAEEQYIQAVEALDIGAFEREKARLQEELTLAGGKQKSAKEQAALRGQIAAVEENIITRRLQAENQLNQLEVKRNRTAAENYANALERQTSYRDSITGQVRAQEEANEQIGLSATALADLTATRLEDQAAIKDQNADIAEGIDLTGAMSAEYRAQAEALRELARLKRDGAFKQAAVEATREAEAAAKRMAEQIEDALTDSLMRGFESGKSFAENLRDTTINMFKTMVLRPTIQAVVTGNFSGGGAAGAGGIGNATSLLSAGQTIWNGFSAGLNGSLGNIVSSAGNLAGSQWLSSVGAGISGGANTAGAAAAYAQAGNTAVSSGLTAGASIATYVPMVAAAVASYFGAKAIANGYKVEGIGNLLNFAGLAGGVVNRAFGRRGKETTAQGITGMFGVDSLENGTQYTDWIKKGGWFRSDKTGTDTAALDATKLAGLNTAYKAIKDSTAAFATALGVPTDVVTSYTKQIKVALTGDEAKDQALLAQMFAGIGDELANRVVPGLESFVKEGETASTTLQRLAGEFKTVDALLDTLGLTSQQAFGAVGVASLAARDRLVQLAGGVDALASQSSFFAQNFLTQAEQLAPAQKLVTEQLAALGYASVTTNEQFKAAVVSLAQSGALATEAGAKTYAGLLALAPQFKAVADYAKQVADADAAGAVKAAADALQQLKDAASVLSAGVDTALSAVARSVKGQRDAVTSAYEAVMKSLETSINGVSASITKTTALSDLLKNTLSGMAVPGQETAGRAAAQAQIQTALAIAKAGGPLPDADSLRDALSTVSRGNADDYASMADYQRDMAQAASTIAELSGLTGTKLTAEQQQLKLLQDQKDVATKAYEAETERLDKILEAAQKEVDILNGVATGVQAIPVALEALKAAIAAAMKNPVAAAPSATQAAYNQYLGRDASKSEIDYWTGQAGAGVNVGNAVAGSDEAYIQSLYKELLGRTGEAAGVDSWEEALRLGQTRESIRAGFMASEEYKKLHPKGFAAGGAHEGGWRIVGENGPELENTGPSRIYSNGASASLFAGMEARLQSLETLMSAGLSRLIGEAKRGANAMENVDTRGVRTRNEMEIA</sequence>
<feature type="coiled-coil region" evidence="1">
    <location>
        <begin position="431"/>
        <end position="458"/>
    </location>
</feature>